<dbReference type="Gene3D" id="2.60.40.2810">
    <property type="match status" value="1"/>
</dbReference>
<dbReference type="SUPFAM" id="SSF51445">
    <property type="entry name" value="(Trans)glycosidases"/>
    <property type="match status" value="1"/>
</dbReference>
<dbReference type="GO" id="GO:0030247">
    <property type="term" value="F:polysaccharide binding"/>
    <property type="evidence" value="ECO:0007669"/>
    <property type="project" value="UniProtKB-UniRule"/>
</dbReference>
<dbReference type="EMBL" id="NIDE01000008">
    <property type="protein sequence ID" value="OWK40410.1"/>
    <property type="molecule type" value="Genomic_DNA"/>
</dbReference>
<dbReference type="InterPro" id="IPR012291">
    <property type="entry name" value="CBM2_carb-bd_dom_sf"/>
</dbReference>
<dbReference type="InterPro" id="IPR001919">
    <property type="entry name" value="CBD2"/>
</dbReference>
<dbReference type="InterPro" id="IPR008965">
    <property type="entry name" value="CBM2/CBM3_carb-bd_dom_sf"/>
</dbReference>
<keyword evidence="1" id="KW-0378">Hydrolase</keyword>
<dbReference type="Gene3D" id="3.20.20.80">
    <property type="entry name" value="Glycosidases"/>
    <property type="match status" value="1"/>
</dbReference>
<keyword evidence="6" id="KW-1185">Reference proteome</keyword>
<dbReference type="Pfam" id="PF00704">
    <property type="entry name" value="Glyco_hydro_18"/>
    <property type="match status" value="1"/>
</dbReference>
<dbReference type="SUPFAM" id="SSF49384">
    <property type="entry name" value="Carbohydrate-binding domain"/>
    <property type="match status" value="2"/>
</dbReference>
<dbReference type="PROSITE" id="PS00561">
    <property type="entry name" value="CBM2_A"/>
    <property type="match status" value="1"/>
</dbReference>
<organism evidence="5 6">
    <name type="scientific">Fimbriiglobus ruber</name>
    <dbReference type="NCBI Taxonomy" id="1908690"/>
    <lineage>
        <taxon>Bacteria</taxon>
        <taxon>Pseudomonadati</taxon>
        <taxon>Planctomycetota</taxon>
        <taxon>Planctomycetia</taxon>
        <taxon>Gemmatales</taxon>
        <taxon>Gemmataceae</taxon>
        <taxon>Fimbriiglobus</taxon>
    </lineage>
</organism>
<dbReference type="PANTHER" id="PTHR42976">
    <property type="entry name" value="BIFUNCTIONAL CHITINASE/LYSOZYME-RELATED"/>
    <property type="match status" value="1"/>
</dbReference>
<dbReference type="InterPro" id="IPR052750">
    <property type="entry name" value="GH18_Chitinase"/>
</dbReference>
<dbReference type="Gene3D" id="2.60.40.290">
    <property type="match status" value="2"/>
</dbReference>
<dbReference type="InterPro" id="IPR001223">
    <property type="entry name" value="Glyco_hydro18_cat"/>
</dbReference>
<dbReference type="InterPro" id="IPR018366">
    <property type="entry name" value="CBM2_CS"/>
</dbReference>
<dbReference type="PROSITE" id="PS51910">
    <property type="entry name" value="GH18_2"/>
    <property type="match status" value="1"/>
</dbReference>
<gene>
    <name evidence="5" type="ORF">FRUB_05329</name>
</gene>
<evidence type="ECO:0000259" key="3">
    <source>
        <dbReference type="PROSITE" id="PS51173"/>
    </source>
</evidence>
<protein>
    <submittedName>
        <fullName evidence="5">Chitinase</fullName>
    </submittedName>
</protein>
<dbReference type="PROSITE" id="PS51173">
    <property type="entry name" value="CBM2"/>
    <property type="match status" value="2"/>
</dbReference>
<evidence type="ECO:0000313" key="6">
    <source>
        <dbReference type="Proteomes" id="UP000214646"/>
    </source>
</evidence>
<keyword evidence="2" id="KW-0326">Glycosidase</keyword>
<comment type="caution">
    <text evidence="5">The sequence shown here is derived from an EMBL/GenBank/DDBJ whole genome shotgun (WGS) entry which is preliminary data.</text>
</comment>
<evidence type="ECO:0000259" key="4">
    <source>
        <dbReference type="PROSITE" id="PS51910"/>
    </source>
</evidence>
<dbReference type="GO" id="GO:0005975">
    <property type="term" value="P:carbohydrate metabolic process"/>
    <property type="evidence" value="ECO:0007669"/>
    <property type="project" value="InterPro"/>
</dbReference>
<dbReference type="Proteomes" id="UP000214646">
    <property type="component" value="Unassembled WGS sequence"/>
</dbReference>
<evidence type="ECO:0000313" key="5">
    <source>
        <dbReference type="EMBL" id="OWK40410.1"/>
    </source>
</evidence>
<dbReference type="Pfam" id="PF00553">
    <property type="entry name" value="CBM_2"/>
    <property type="match status" value="2"/>
</dbReference>
<feature type="domain" description="CBM2" evidence="3">
    <location>
        <begin position="223"/>
        <end position="332"/>
    </location>
</feature>
<evidence type="ECO:0000256" key="2">
    <source>
        <dbReference type="ARBA" id="ARBA00023295"/>
    </source>
</evidence>
<dbReference type="AlphaFoldDB" id="A0A225DFT9"/>
<accession>A0A225DFT9</accession>
<dbReference type="Pfam" id="PF17963">
    <property type="entry name" value="Big_9"/>
    <property type="match status" value="1"/>
</dbReference>
<reference evidence="6" key="1">
    <citation type="submission" date="2017-06" db="EMBL/GenBank/DDBJ databases">
        <title>Genome analysis of Fimbriiglobus ruber SP5, the first member of the order Planctomycetales with confirmed chitinolytic capability.</title>
        <authorList>
            <person name="Ravin N.V."/>
            <person name="Rakitin A.L."/>
            <person name="Ivanova A.A."/>
            <person name="Beletsky A.V."/>
            <person name="Kulichevskaya I.S."/>
            <person name="Mardanov A.V."/>
            <person name="Dedysh S.N."/>
        </authorList>
    </citation>
    <scope>NUCLEOTIDE SEQUENCE [LARGE SCALE GENOMIC DNA]</scope>
    <source>
        <strain evidence="6">SP5</strain>
    </source>
</reference>
<proteinExistence type="predicted"/>
<dbReference type="SMART" id="SM00637">
    <property type="entry name" value="CBD_II"/>
    <property type="match status" value="2"/>
</dbReference>
<feature type="domain" description="GH18" evidence="4">
    <location>
        <begin position="447"/>
        <end position="745"/>
    </location>
</feature>
<feature type="domain" description="CBM2" evidence="3">
    <location>
        <begin position="96"/>
        <end position="209"/>
    </location>
</feature>
<name>A0A225DFT9_9BACT</name>
<dbReference type="InterPro" id="IPR017853">
    <property type="entry name" value="GH"/>
</dbReference>
<dbReference type="GO" id="GO:0004553">
    <property type="term" value="F:hydrolase activity, hydrolyzing O-glycosyl compounds"/>
    <property type="evidence" value="ECO:0007669"/>
    <property type="project" value="InterPro"/>
</dbReference>
<sequence>MHFTHGNETACPRRSTPFCGYCYPIIFRAIHNSKTTAKWLKKFSIAVLGPHPFFRTVHMLLGPFTEYDSFSHFGSKGLHMSRSPLHRSRLDIDRLEDRSVPAAHAIYSVTENWGSGFQGQVELTNDGTAAVAFSNLQFSLSANITSIWDANMVSHTGNHYTVTNSGWDASIPAGGSVSFGFIATAVGATAAGSTTANGFVLDGVALNGGATSPPASPPVSPPVPPPVASVQATYATTSDWGSGLNGDITLKNTGATAASNWQVSFNFPGQISSIWNGTIVSHVGNRYTVSAASWNSTIPAGGSADIGFGATPGGVSASDLVVTVGGTTLSPPPVAPPVPPVNHAPTAVNDSAVTTAGQAVQISVLANDTDPDGDPLSVTSAGPAAHGSVVVNTNGTVTYTPAAGFTGTDTFTYAISDGRGGTSQATVSVQVNPAPVSPPIAPAWPAHVVAPYVDATAWPTYDFVSAAKATGDKFFTLAFITADPSGQPAWGGYSTYETAGTTFSTQLQSQITALRALGGDVAVSFGGASGLELAQVITNVNSLAAAYWSVIQTYNLTHIDFDIEGAAVADKASIDRRSQAIAIVEKEAAAAGINLNVRFTLPVLPTGLDANGLYVLQSAKQYGARVDVVNIMAMDYGDNAAPNPAGQMGTYAIEAATSLYGQLTTLYGSSTTATQRWAMIGVTPMIGLNDLTTETFTVADAQQLEAWAAQHGIGLLSMWSLNRDQQSPAGALSYVDTNSSSLIQSQYEFVDTFAPFVG</sequence>
<dbReference type="CDD" id="cd06543">
    <property type="entry name" value="GH18_PF-ChiA-like"/>
    <property type="match status" value="1"/>
</dbReference>
<dbReference type="PANTHER" id="PTHR42976:SF1">
    <property type="entry name" value="GH18 DOMAIN-CONTAINING PROTEIN-RELATED"/>
    <property type="match status" value="1"/>
</dbReference>
<evidence type="ECO:0000256" key="1">
    <source>
        <dbReference type="ARBA" id="ARBA00022801"/>
    </source>
</evidence>